<evidence type="ECO:0000313" key="3">
    <source>
        <dbReference type="EMBL" id="MBX0324435.1"/>
    </source>
</evidence>
<evidence type="ECO:0000256" key="1">
    <source>
        <dbReference type="SAM" id="MobiDB-lite"/>
    </source>
</evidence>
<dbReference type="EMBL" id="RKLR01000006">
    <property type="protein sequence ID" value="MBX0324435.1"/>
    <property type="molecule type" value="Genomic_DNA"/>
</dbReference>
<keyword evidence="4" id="KW-1185">Reference proteome</keyword>
<feature type="domain" description="Halobacterial output" evidence="2">
    <location>
        <begin position="23"/>
        <end position="91"/>
    </location>
</feature>
<accession>A0AAW4PVA8</accession>
<evidence type="ECO:0000259" key="2">
    <source>
        <dbReference type="Pfam" id="PF18545"/>
    </source>
</evidence>
<sequence length="96" mass="10276">MGVAQTDGPDGTTHHLSHQWDGNSSVSETILNAVARYAAVSRESLPPMDESINTDALDSLFEAGTESTTTPGCVTFSYYGYTVVVQSTGQIFLRES</sequence>
<dbReference type="AlphaFoldDB" id="A0AAW4PVA8"/>
<dbReference type="RefSeq" id="WP_220619387.1">
    <property type="nucleotide sequence ID" value="NZ_RKLR01000006.1"/>
</dbReference>
<reference evidence="3 4" key="1">
    <citation type="submission" date="2021-06" db="EMBL/GenBank/DDBJ databases">
        <title>Halomicroarcula sp. a new haloarchaeum isolated from saline soil.</title>
        <authorList>
            <person name="Duran-Viseras A."/>
            <person name="Sanchez-Porro C."/>
            <person name="Ventosa A."/>
        </authorList>
    </citation>
    <scope>NUCLEOTIDE SEQUENCE [LARGE SCALE GENOMIC DNA]</scope>
    <source>
        <strain evidence="3 4">F13</strain>
    </source>
</reference>
<evidence type="ECO:0000313" key="4">
    <source>
        <dbReference type="Proteomes" id="UP001430377"/>
    </source>
</evidence>
<comment type="caution">
    <text evidence="3">The sequence shown here is derived from an EMBL/GenBank/DDBJ whole genome shotgun (WGS) entry which is preliminary data.</text>
</comment>
<gene>
    <name evidence="3" type="ORF">EGH21_15505</name>
</gene>
<dbReference type="InterPro" id="IPR040624">
    <property type="entry name" value="HalOD1"/>
</dbReference>
<feature type="region of interest" description="Disordered" evidence="1">
    <location>
        <begin position="1"/>
        <end position="22"/>
    </location>
</feature>
<name>A0AAW4PVA8_9EURY</name>
<proteinExistence type="predicted"/>
<dbReference type="Proteomes" id="UP001430377">
    <property type="component" value="Unassembled WGS sequence"/>
</dbReference>
<dbReference type="Pfam" id="PF18545">
    <property type="entry name" value="HalOD1"/>
    <property type="match status" value="1"/>
</dbReference>
<organism evidence="3 4">
    <name type="scientific">Haloarcula rubra</name>
    <dbReference type="NCBI Taxonomy" id="2487747"/>
    <lineage>
        <taxon>Archaea</taxon>
        <taxon>Methanobacteriati</taxon>
        <taxon>Methanobacteriota</taxon>
        <taxon>Stenosarchaea group</taxon>
        <taxon>Halobacteria</taxon>
        <taxon>Halobacteriales</taxon>
        <taxon>Haloarculaceae</taxon>
        <taxon>Haloarcula</taxon>
    </lineage>
</organism>
<protein>
    <recommendedName>
        <fullName evidence="2">Halobacterial output domain-containing protein</fullName>
    </recommendedName>
</protein>